<keyword evidence="7 9" id="KW-0648">Protein biosynthesis</keyword>
<feature type="binding site" evidence="9">
    <location>
        <position position="709"/>
    </location>
    <ligand>
        <name>Zn(2+)</name>
        <dbReference type="ChEBI" id="CHEBI:29105"/>
    </ligand>
</feature>
<proteinExistence type="inferred from homology"/>
<keyword evidence="12" id="KW-1185">Reference proteome</keyword>
<dbReference type="EMBL" id="JAAAIN010000646">
    <property type="protein sequence ID" value="KAG0312079.1"/>
    <property type="molecule type" value="Genomic_DNA"/>
</dbReference>
<evidence type="ECO:0000256" key="9">
    <source>
        <dbReference type="HAMAP-Rule" id="MF_03133"/>
    </source>
</evidence>
<feature type="binding site" evidence="9">
    <location>
        <position position="705"/>
    </location>
    <ligand>
        <name>Zn(2+)</name>
        <dbReference type="ChEBI" id="CHEBI:29105"/>
    </ligand>
</feature>
<dbReference type="Gene3D" id="3.30.930.10">
    <property type="entry name" value="Bira Bifunctional Protein, Domain 2"/>
    <property type="match status" value="1"/>
</dbReference>
<evidence type="ECO:0000259" key="10">
    <source>
        <dbReference type="PROSITE" id="PS50860"/>
    </source>
</evidence>
<dbReference type="GO" id="GO:0000049">
    <property type="term" value="F:tRNA binding"/>
    <property type="evidence" value="ECO:0007669"/>
    <property type="project" value="UniProtKB-KW"/>
</dbReference>
<keyword evidence="9" id="KW-0963">Cytoplasm</keyword>
<dbReference type="GO" id="GO:0005524">
    <property type="term" value="F:ATP binding"/>
    <property type="evidence" value="ECO:0007669"/>
    <property type="project" value="UniProtKB-UniRule"/>
</dbReference>
<dbReference type="Gene3D" id="3.30.980.10">
    <property type="entry name" value="Threonyl-trna Synthetase, Chain A, domain 2"/>
    <property type="match status" value="1"/>
</dbReference>
<dbReference type="EC" id="6.1.1.7" evidence="9"/>
<protein>
    <recommendedName>
        <fullName evidence="9">Alanine--tRNA ligase</fullName>
        <ecNumber evidence="9">6.1.1.7</ecNumber>
    </recommendedName>
    <alternativeName>
        <fullName evidence="9">Alanyl-tRNA synthetase</fullName>
        <shortName evidence="9">AlaRS</shortName>
    </alternativeName>
</protein>
<comment type="function">
    <text evidence="9">Catalyzes the attachment of alanine to tRNA(Ala) in a two-step reaction: alanine is first activated by ATP to form Ala-AMP and then transferred to the acceptor end of tRNA(Ala). Also edits incorrectly charged tRNA(Ala) via its editing domain.</text>
</comment>
<evidence type="ECO:0000256" key="6">
    <source>
        <dbReference type="ARBA" id="ARBA00022884"/>
    </source>
</evidence>
<dbReference type="InterPro" id="IPR018162">
    <property type="entry name" value="Ala-tRNA-ligase_IIc_anticod-bd"/>
</dbReference>
<feature type="domain" description="Alanyl-transfer RNA synthetases family profile" evidence="10">
    <location>
        <begin position="73"/>
        <end position="748"/>
    </location>
</feature>
<dbReference type="InterPro" id="IPR018164">
    <property type="entry name" value="Ala-tRNA-synth_IIc_N"/>
</dbReference>
<comment type="subunit">
    <text evidence="9">Monomer.</text>
</comment>
<keyword evidence="4 9" id="KW-0547">Nucleotide-binding</keyword>
<dbReference type="InterPro" id="IPR023033">
    <property type="entry name" value="Ala_tRNA_ligase_euk/bac"/>
</dbReference>
<name>A0A9P6R7V3_9FUNG</name>
<dbReference type="Pfam" id="PF07973">
    <property type="entry name" value="tRNA_SAD"/>
    <property type="match status" value="1"/>
</dbReference>
<keyword evidence="9" id="KW-0496">Mitochondrion</keyword>
<keyword evidence="5 9" id="KW-0067">ATP-binding</keyword>
<comment type="catalytic activity">
    <reaction evidence="9">
        <text>tRNA(Ala) + L-alanine + ATP = L-alanyl-tRNA(Ala) + AMP + diphosphate</text>
        <dbReference type="Rhea" id="RHEA:12540"/>
        <dbReference type="Rhea" id="RHEA-COMP:9657"/>
        <dbReference type="Rhea" id="RHEA-COMP:9923"/>
        <dbReference type="ChEBI" id="CHEBI:30616"/>
        <dbReference type="ChEBI" id="CHEBI:33019"/>
        <dbReference type="ChEBI" id="CHEBI:57972"/>
        <dbReference type="ChEBI" id="CHEBI:78442"/>
        <dbReference type="ChEBI" id="CHEBI:78497"/>
        <dbReference type="ChEBI" id="CHEBI:456215"/>
        <dbReference type="EC" id="6.1.1.7"/>
    </reaction>
</comment>
<dbReference type="InterPro" id="IPR012947">
    <property type="entry name" value="tRNA_SAD"/>
</dbReference>
<dbReference type="SMART" id="SM00863">
    <property type="entry name" value="tRNA_SAD"/>
    <property type="match status" value="1"/>
</dbReference>
<dbReference type="FunFam" id="3.30.980.10:FF:000004">
    <property type="entry name" value="Alanine--tRNA ligase, cytoplasmic"/>
    <property type="match status" value="1"/>
</dbReference>
<comment type="subcellular location">
    <subcellularLocation>
        <location evidence="9">Mitochondrion</location>
    </subcellularLocation>
    <subcellularLocation>
        <location evidence="9">Cytoplasm</location>
    </subcellularLocation>
</comment>
<dbReference type="FunFam" id="3.30.930.10:FF:000004">
    <property type="entry name" value="Alanine--tRNA ligase"/>
    <property type="match status" value="1"/>
</dbReference>
<evidence type="ECO:0000256" key="5">
    <source>
        <dbReference type="ARBA" id="ARBA00022840"/>
    </source>
</evidence>
<organism evidence="11 12">
    <name type="scientific">Linnemannia gamsii</name>
    <dbReference type="NCBI Taxonomy" id="64522"/>
    <lineage>
        <taxon>Eukaryota</taxon>
        <taxon>Fungi</taxon>
        <taxon>Fungi incertae sedis</taxon>
        <taxon>Mucoromycota</taxon>
        <taxon>Mortierellomycotina</taxon>
        <taxon>Mortierellomycetes</taxon>
        <taxon>Mortierellales</taxon>
        <taxon>Mortierellaceae</taxon>
        <taxon>Linnemannia</taxon>
    </lineage>
</organism>
<dbReference type="InterPro" id="IPR018165">
    <property type="entry name" value="Ala-tRNA-synth_IIc_core"/>
</dbReference>
<keyword evidence="6 9" id="KW-0694">RNA-binding</keyword>
<dbReference type="Gene3D" id="3.10.310.40">
    <property type="match status" value="1"/>
</dbReference>
<dbReference type="PANTHER" id="PTHR11777">
    <property type="entry name" value="ALANYL-TRNA SYNTHETASE"/>
    <property type="match status" value="1"/>
</dbReference>
<dbReference type="AlphaFoldDB" id="A0A9P6R7V3"/>
<dbReference type="GO" id="GO:0005739">
    <property type="term" value="C:mitochondrion"/>
    <property type="evidence" value="ECO:0007669"/>
    <property type="project" value="UniProtKB-SubCell"/>
</dbReference>
<dbReference type="SUPFAM" id="SSF55681">
    <property type="entry name" value="Class II aaRS and biotin synthetases"/>
    <property type="match status" value="1"/>
</dbReference>
<evidence type="ECO:0000313" key="11">
    <source>
        <dbReference type="EMBL" id="KAG0312079.1"/>
    </source>
</evidence>
<evidence type="ECO:0000256" key="7">
    <source>
        <dbReference type="ARBA" id="ARBA00022917"/>
    </source>
</evidence>
<evidence type="ECO:0000256" key="4">
    <source>
        <dbReference type="ARBA" id="ARBA00022741"/>
    </source>
</evidence>
<evidence type="ECO:0000313" key="12">
    <source>
        <dbReference type="Proteomes" id="UP000823405"/>
    </source>
</evidence>
<evidence type="ECO:0000256" key="2">
    <source>
        <dbReference type="ARBA" id="ARBA00022555"/>
    </source>
</evidence>
<dbReference type="PROSITE" id="PS50860">
    <property type="entry name" value="AA_TRNA_LIGASE_II_ALA"/>
    <property type="match status" value="1"/>
</dbReference>
<feature type="binding site" evidence="9">
    <location>
        <position position="607"/>
    </location>
    <ligand>
        <name>Zn(2+)</name>
        <dbReference type="ChEBI" id="CHEBI:29105"/>
    </ligand>
</feature>
<dbReference type="GO" id="GO:0070143">
    <property type="term" value="P:mitochondrial alanyl-tRNA aminoacylation"/>
    <property type="evidence" value="ECO:0007669"/>
    <property type="project" value="UniProtKB-UniRule"/>
</dbReference>
<dbReference type="Pfam" id="PF01411">
    <property type="entry name" value="tRNA-synt_2c"/>
    <property type="match status" value="1"/>
</dbReference>
<comment type="similarity">
    <text evidence="1 9">Belongs to the class-II aminoacyl-tRNA synthetase family.</text>
</comment>
<dbReference type="SUPFAM" id="SSF101353">
    <property type="entry name" value="Putative anticodon-binding domain of alanyl-tRNA synthetase (AlaRS)"/>
    <property type="match status" value="1"/>
</dbReference>
<dbReference type="PRINTS" id="PR00980">
    <property type="entry name" value="TRNASYNTHALA"/>
</dbReference>
<dbReference type="InterPro" id="IPR050058">
    <property type="entry name" value="Ala-tRNA_ligase"/>
</dbReference>
<keyword evidence="9" id="KW-0862">Zinc</keyword>
<feature type="binding site" evidence="9">
    <location>
        <position position="603"/>
    </location>
    <ligand>
        <name>Zn(2+)</name>
        <dbReference type="ChEBI" id="CHEBI:29105"/>
    </ligand>
</feature>
<dbReference type="PANTHER" id="PTHR11777:SF9">
    <property type="entry name" value="ALANINE--TRNA LIGASE, CYTOPLASMIC"/>
    <property type="match status" value="1"/>
</dbReference>
<evidence type="ECO:0000256" key="8">
    <source>
        <dbReference type="ARBA" id="ARBA00023146"/>
    </source>
</evidence>
<dbReference type="InterPro" id="IPR045864">
    <property type="entry name" value="aa-tRNA-synth_II/BPL/LPL"/>
</dbReference>
<dbReference type="HAMAP" id="MF_00036_B">
    <property type="entry name" value="Ala_tRNA_synth_B"/>
    <property type="match status" value="1"/>
</dbReference>
<accession>A0A9P6R7V3</accession>
<comment type="domain">
    <text evidence="9">Consists of three domains; the N-terminal catalytic domain, the editing domain and the C-terminal C-Ala domain. The editing domain removes incorrectly charged amino acids, while the C-Ala domain, along with tRNA(Ala), serves as a bridge to cooperatively bring together the editing and aminoacylation centers thus stimulating deacylation of misacylated tRNAs.</text>
</comment>
<comment type="cofactor">
    <cofactor evidence="9">
        <name>Zn(2+)</name>
        <dbReference type="ChEBI" id="CHEBI:29105"/>
    </cofactor>
    <text evidence="9">Binds 1 zinc ion per subunit.</text>
</comment>
<keyword evidence="2 9" id="KW-0820">tRNA-binding</keyword>
<comment type="caution">
    <text evidence="11">The sequence shown here is derived from an EMBL/GenBank/DDBJ whole genome shotgun (WGS) entry which is preliminary data.</text>
</comment>
<dbReference type="CDD" id="cd00673">
    <property type="entry name" value="AlaRS_core"/>
    <property type="match status" value="1"/>
</dbReference>
<dbReference type="GO" id="GO:0002161">
    <property type="term" value="F:aminoacyl-tRNA deacylase activity"/>
    <property type="evidence" value="ECO:0007669"/>
    <property type="project" value="TreeGrafter"/>
</dbReference>
<reference evidence="11" key="1">
    <citation type="journal article" date="2020" name="Fungal Divers.">
        <title>Resolving the Mortierellaceae phylogeny through synthesis of multi-gene phylogenetics and phylogenomics.</title>
        <authorList>
            <person name="Vandepol N."/>
            <person name="Liber J."/>
            <person name="Desiro A."/>
            <person name="Na H."/>
            <person name="Kennedy M."/>
            <person name="Barry K."/>
            <person name="Grigoriev I.V."/>
            <person name="Miller A.N."/>
            <person name="O'Donnell K."/>
            <person name="Stajich J.E."/>
            <person name="Bonito G."/>
        </authorList>
    </citation>
    <scope>NUCLEOTIDE SEQUENCE</scope>
    <source>
        <strain evidence="11">NVP60</strain>
    </source>
</reference>
<keyword evidence="9" id="KW-0479">Metal-binding</keyword>
<evidence type="ECO:0000256" key="3">
    <source>
        <dbReference type="ARBA" id="ARBA00022598"/>
    </source>
</evidence>
<dbReference type="Proteomes" id="UP000823405">
    <property type="component" value="Unassembled WGS sequence"/>
</dbReference>
<gene>
    <name evidence="9" type="primary">ALA1</name>
    <name evidence="11" type="ORF">BGZ97_011449</name>
</gene>
<dbReference type="InterPro" id="IPR002318">
    <property type="entry name" value="Ala-tRNA-lgiase_IIc"/>
</dbReference>
<dbReference type="GO" id="GO:0004813">
    <property type="term" value="F:alanine-tRNA ligase activity"/>
    <property type="evidence" value="ECO:0007669"/>
    <property type="project" value="UniProtKB-UniRule"/>
</dbReference>
<dbReference type="InterPro" id="IPR018163">
    <property type="entry name" value="Thr/Ala-tRNA-synth_IIc_edit"/>
</dbReference>
<evidence type="ECO:0000256" key="1">
    <source>
        <dbReference type="ARBA" id="ARBA00008226"/>
    </source>
</evidence>
<dbReference type="NCBIfam" id="TIGR00344">
    <property type="entry name" value="alaS"/>
    <property type="match status" value="1"/>
</dbReference>
<sequence length="928" mass="103723">MLCGWKVDACFRAGIKARTLSGCSITSTSKNNGQIRQIYQRASFLHSRSSNLTSPSSARHAYAYAQLRYLRQMTTPELRKEFTEFFVKEHGHTSVKSSSLIPHNDKSLMFTNAGMVQFKEYFRNPAVSPFKQATSIQKCMRAGGKHNDLDNVGYTPRHHTFFEMLGNFSFGEYSKSEAMRMAWRFLTEVVKLPKDRLRVTVLASDQESYELWRDQEGIPEDRIIRSGAEDNFWTMGEGAGPCGPCTEIFWDTLNDDLGEDRWLEIWNLVFMQHYRNDQGELENLPIVCVDTGMGLERLAAVIQSKENNFETDVFAPMFDGLHKIMTEAGLESSQDINATPHKKIIVDHLRAMSFLIADGVIPSNVGRGYVLRRIIRRALRSGNQLGFTKPFMTELYPYLLESFNDGSYPDMVARQEPIKDVIRQEEEIFMSTLSKGLALLEPIFKQKDLSGAKQVPADIAFKLYDTFGFPLDLTVLIAEERGWTVDLAAVEALKEKQREQGRASWKAGSSLVLAKAQEWKEQGIFPTFSGYHRDMLTGQSSTVLAAQSTDDGTGDMILSIEPCPFYGLGEDTALEEDLLCMHKGFKLTTFVDAKRREGVAAHHSATHLLNAALRKTLGKAIMQAGSLVEPERLRFDFTHGKPIDQNQIREIEDWINSTALQSVQPVIKEYPLQKAIDMGSIAVFSEKYGDVVRVVDFPKVSMELCGGTHVEDLSKIYPFKILSEGSVAAGTRRIEAAVGRAASQFLIEQDRMVSRLNQDLKSYATSAGNGLDLKVNKMKDHISDLSRQYGRLLEKLVKSHAAPISQGTIDLGASLNPAGKSGVPVKVHHLDSDIQDQEFYSKKANWLKEQDPEAMHVLVWDENVLVTLDQKQFPKMHAGKVLKALLEQVGGGKGGGQPQLARGKIMTTTTTTSGSSPVERLVSLVQSS</sequence>
<dbReference type="SUPFAM" id="SSF55186">
    <property type="entry name" value="ThrRS/AlaRS common domain"/>
    <property type="match status" value="1"/>
</dbReference>
<dbReference type="Gene3D" id="3.30.54.20">
    <property type="match status" value="1"/>
</dbReference>
<keyword evidence="8 9" id="KW-0030">Aminoacyl-tRNA synthetase</keyword>
<dbReference type="OrthoDB" id="2423964at2759"/>
<dbReference type="GO" id="GO:0008270">
    <property type="term" value="F:zinc ion binding"/>
    <property type="evidence" value="ECO:0007669"/>
    <property type="project" value="UniProtKB-UniRule"/>
</dbReference>
<keyword evidence="3 9" id="KW-0436">Ligase</keyword>